<keyword evidence="1" id="KW-0812">Transmembrane</keyword>
<dbReference type="InterPro" id="IPR046797">
    <property type="entry name" value="PDDEXK_12"/>
</dbReference>
<sequence>MVNFALALIPDETLQATIDKFFKTQWHNTLNQRAYTVLASRPAPLFIETRTTSSTADRSKVQLGIWVAAWYQRLRDANSAKIPTSIALLQYVGTFGMCFSLLMKKTRFKYSRNVSASHGSEGD</sequence>
<accession>A0A0D2YEQ9</accession>
<feature type="transmembrane region" description="Helical" evidence="1">
    <location>
        <begin position="82"/>
        <end position="102"/>
    </location>
</feature>
<dbReference type="Proteomes" id="UP000002489">
    <property type="component" value="Unassembled WGS sequence"/>
</dbReference>
<protein>
    <recommendedName>
        <fullName evidence="2">PD-(D/E)XK nuclease-like domain-containing protein</fullName>
    </recommendedName>
</protein>
<evidence type="ECO:0000313" key="3">
    <source>
        <dbReference type="EnsemblFungi" id="FOXG_14797P0"/>
    </source>
</evidence>
<reference evidence="3" key="2">
    <citation type="submission" date="2025-08" db="UniProtKB">
        <authorList>
            <consortium name="EnsemblFungi"/>
        </authorList>
    </citation>
    <scope>IDENTIFICATION</scope>
    <source>
        <strain evidence="3">4287 / CBS 123668 / FGSC 9935 / NRRL 34936</strain>
    </source>
</reference>
<keyword evidence="1" id="KW-0472">Membrane</keyword>
<reference evidence="4" key="1">
    <citation type="journal article" date="2012" name="Mol. Plant Microbe Interact.">
        <title>A highly conserved effector in Fusarium oxysporum is required for full virulence on Arabidopsis.</title>
        <authorList>
            <person name="Thatcher L.F."/>
            <person name="Gardiner D.M."/>
            <person name="Kazan K."/>
            <person name="Manners J."/>
        </authorList>
    </citation>
    <scope>NUCLEOTIDE SEQUENCE [LARGE SCALE GENOMIC DNA]</scope>
    <source>
        <strain evidence="4">Fo5176</strain>
    </source>
</reference>
<dbReference type="EnsemblFungi" id="FOXG_14797T0">
    <property type="protein sequence ID" value="FOXG_14797P0"/>
    <property type="gene ID" value="FOXG_14797"/>
</dbReference>
<proteinExistence type="predicted"/>
<keyword evidence="1" id="KW-1133">Transmembrane helix</keyword>
<evidence type="ECO:0000259" key="2">
    <source>
        <dbReference type="Pfam" id="PF20516"/>
    </source>
</evidence>
<evidence type="ECO:0000256" key="1">
    <source>
        <dbReference type="SAM" id="Phobius"/>
    </source>
</evidence>
<dbReference type="Pfam" id="PF20516">
    <property type="entry name" value="PDDEXK_12"/>
    <property type="match status" value="1"/>
</dbReference>
<name>A0A0D2YEQ9_FUSOF</name>
<organism evidence="3 4">
    <name type="scientific">Fusarium oxysporum (strain Fo5176)</name>
    <name type="common">Fusarium vascular wilt</name>
    <dbReference type="NCBI Taxonomy" id="660025"/>
    <lineage>
        <taxon>Eukaryota</taxon>
        <taxon>Fungi</taxon>
        <taxon>Dikarya</taxon>
        <taxon>Ascomycota</taxon>
        <taxon>Pezizomycotina</taxon>
        <taxon>Sordariomycetes</taxon>
        <taxon>Hypocreomycetidae</taxon>
        <taxon>Hypocreales</taxon>
        <taxon>Nectriaceae</taxon>
        <taxon>Fusarium</taxon>
        <taxon>Fusarium oxysporum species complex</taxon>
    </lineage>
</organism>
<dbReference type="AlphaFoldDB" id="A0A0D2YEQ9"/>
<evidence type="ECO:0000313" key="4">
    <source>
        <dbReference type="Proteomes" id="UP000002489"/>
    </source>
</evidence>
<feature type="domain" description="PD-(D/E)XK nuclease-like" evidence="2">
    <location>
        <begin position="1"/>
        <end position="79"/>
    </location>
</feature>